<dbReference type="InterPro" id="IPR009003">
    <property type="entry name" value="Peptidase_S1_PA"/>
</dbReference>
<evidence type="ECO:0000256" key="6">
    <source>
        <dbReference type="ARBA" id="ARBA00023180"/>
    </source>
</evidence>
<dbReference type="SUPFAM" id="SSF50494">
    <property type="entry name" value="Trypsin-like serine proteases"/>
    <property type="match status" value="1"/>
</dbReference>
<dbReference type="CDD" id="cd00190">
    <property type="entry name" value="Tryp_SPc"/>
    <property type="match status" value="1"/>
</dbReference>
<dbReference type="PRINTS" id="PR00722">
    <property type="entry name" value="CHYMOTRYPSIN"/>
</dbReference>
<evidence type="ECO:0000256" key="7">
    <source>
        <dbReference type="RuleBase" id="RU363034"/>
    </source>
</evidence>
<dbReference type="GO" id="GO:0004252">
    <property type="term" value="F:serine-type endopeptidase activity"/>
    <property type="evidence" value="ECO:0007669"/>
    <property type="project" value="InterPro"/>
</dbReference>
<reference evidence="10" key="2">
    <citation type="submission" date="2025-09" db="UniProtKB">
        <authorList>
            <consortium name="Ensembl"/>
        </authorList>
    </citation>
    <scope>IDENTIFICATION</scope>
</reference>
<dbReference type="InterPro" id="IPR018114">
    <property type="entry name" value="TRYPSIN_HIS"/>
</dbReference>
<sequence length="284" mass="30138">TTNNSNQYTDSRIVGGQDASEGAWPWQASLEIRNGLCGGSLINNQWVLSAAHCFSSTSTFGVSIYLGRHNRQSPLSSNELRRGASQIIVHENYDSNSFDNDIALVQLDSTVDFTNYIQPVCLAAEGSAFPDGLDVWVTGWGTIQSGVSLPAPQTLQEVDIPIVSNSRCASSYSTLTANMVCAGLSAGGKDACQGDSGGPLVTKNGSVWVQAGIVSFGRGCAEPDFPGVYARVSKYQSWINNRISTNQPGFINFQGSTGAATFVSMSLPLLLSVPPAVFSFFVLS</sequence>
<keyword evidence="1 7" id="KW-0645">Protease</keyword>
<dbReference type="Gene3D" id="2.40.10.10">
    <property type="entry name" value="Trypsin-like serine proteases"/>
    <property type="match status" value="1"/>
</dbReference>
<organism evidence="10 11">
    <name type="scientific">Cyprinodon variegatus</name>
    <name type="common">Sheepshead minnow</name>
    <dbReference type="NCBI Taxonomy" id="28743"/>
    <lineage>
        <taxon>Eukaryota</taxon>
        <taxon>Metazoa</taxon>
        <taxon>Chordata</taxon>
        <taxon>Craniata</taxon>
        <taxon>Vertebrata</taxon>
        <taxon>Euteleostomi</taxon>
        <taxon>Actinopterygii</taxon>
        <taxon>Neopterygii</taxon>
        <taxon>Teleostei</taxon>
        <taxon>Neoteleostei</taxon>
        <taxon>Acanthomorphata</taxon>
        <taxon>Ovalentaria</taxon>
        <taxon>Atherinomorphae</taxon>
        <taxon>Cyprinodontiformes</taxon>
        <taxon>Cyprinodontidae</taxon>
        <taxon>Cyprinodon</taxon>
    </lineage>
</organism>
<dbReference type="PANTHER" id="PTHR24253">
    <property type="entry name" value="TRANSMEMBRANE PROTEASE SERINE"/>
    <property type="match status" value="1"/>
</dbReference>
<keyword evidence="11" id="KW-1185">Reference proteome</keyword>
<evidence type="ECO:0000256" key="4">
    <source>
        <dbReference type="ARBA" id="ARBA00022825"/>
    </source>
</evidence>
<feature type="transmembrane region" description="Helical" evidence="8">
    <location>
        <begin position="262"/>
        <end position="283"/>
    </location>
</feature>
<dbReference type="SMART" id="SM00020">
    <property type="entry name" value="Tryp_SPc"/>
    <property type="match status" value="1"/>
</dbReference>
<evidence type="ECO:0000256" key="5">
    <source>
        <dbReference type="ARBA" id="ARBA00023157"/>
    </source>
</evidence>
<dbReference type="PROSITE" id="PS50240">
    <property type="entry name" value="TRYPSIN_DOM"/>
    <property type="match status" value="1"/>
</dbReference>
<evidence type="ECO:0000256" key="3">
    <source>
        <dbReference type="ARBA" id="ARBA00022801"/>
    </source>
</evidence>
<dbReference type="GO" id="GO:0006508">
    <property type="term" value="P:proteolysis"/>
    <property type="evidence" value="ECO:0007669"/>
    <property type="project" value="UniProtKB-KW"/>
</dbReference>
<accession>A0A3Q2D1V6</accession>
<dbReference type="GeneTree" id="ENSGT00940000163009"/>
<reference evidence="10" key="1">
    <citation type="submission" date="2025-08" db="UniProtKB">
        <authorList>
            <consortium name="Ensembl"/>
        </authorList>
    </citation>
    <scope>IDENTIFICATION</scope>
</reference>
<evidence type="ECO:0000256" key="1">
    <source>
        <dbReference type="ARBA" id="ARBA00022670"/>
    </source>
</evidence>
<keyword evidence="3 7" id="KW-0378">Hydrolase</keyword>
<keyword evidence="4 7" id="KW-0720">Serine protease</keyword>
<keyword evidence="8" id="KW-0812">Transmembrane</keyword>
<proteinExistence type="predicted"/>
<name>A0A3Q2D1V6_CYPVA</name>
<dbReference type="InterPro" id="IPR001314">
    <property type="entry name" value="Peptidase_S1A"/>
</dbReference>
<keyword evidence="2" id="KW-0732">Signal</keyword>
<dbReference type="InterPro" id="IPR043504">
    <property type="entry name" value="Peptidase_S1_PA_chymotrypsin"/>
</dbReference>
<dbReference type="PROSITE" id="PS00134">
    <property type="entry name" value="TRYPSIN_HIS"/>
    <property type="match status" value="1"/>
</dbReference>
<dbReference type="InterPro" id="IPR033116">
    <property type="entry name" value="TRYPSIN_SER"/>
</dbReference>
<evidence type="ECO:0000313" key="11">
    <source>
        <dbReference type="Proteomes" id="UP000265020"/>
    </source>
</evidence>
<keyword evidence="8" id="KW-0472">Membrane</keyword>
<protein>
    <submittedName>
        <fullName evidence="10">Serine protease 27-like</fullName>
    </submittedName>
</protein>
<dbReference type="OMA" id="ATENYPW"/>
<dbReference type="Ensembl" id="ENSCVAT00000019454.1">
    <property type="protein sequence ID" value="ENSCVAP00000012252.1"/>
    <property type="gene ID" value="ENSCVAG00000014774.1"/>
</dbReference>
<keyword evidence="8" id="KW-1133">Transmembrane helix</keyword>
<dbReference type="Pfam" id="PF00089">
    <property type="entry name" value="Trypsin"/>
    <property type="match status" value="1"/>
</dbReference>
<dbReference type="PROSITE" id="PS00135">
    <property type="entry name" value="TRYPSIN_SER"/>
    <property type="match status" value="1"/>
</dbReference>
<dbReference type="Proteomes" id="UP000265020">
    <property type="component" value="Unassembled WGS sequence"/>
</dbReference>
<dbReference type="AlphaFoldDB" id="A0A3Q2D1V6"/>
<dbReference type="PANTHER" id="PTHR24253:SF144">
    <property type="entry name" value="CHYMOTRYPSIN-LIKE PROTEASE CTRL-1-RELATED"/>
    <property type="match status" value="1"/>
</dbReference>
<keyword evidence="5" id="KW-1015">Disulfide bond</keyword>
<evidence type="ECO:0000256" key="8">
    <source>
        <dbReference type="SAM" id="Phobius"/>
    </source>
</evidence>
<evidence type="ECO:0000256" key="2">
    <source>
        <dbReference type="ARBA" id="ARBA00022729"/>
    </source>
</evidence>
<feature type="domain" description="Peptidase S1" evidence="9">
    <location>
        <begin position="13"/>
        <end position="244"/>
    </location>
</feature>
<dbReference type="FunFam" id="2.40.10.10:FF:000057">
    <property type="entry name" value="Zgc:100868"/>
    <property type="match status" value="1"/>
</dbReference>
<keyword evidence="6" id="KW-0325">Glycoprotein</keyword>
<evidence type="ECO:0000313" key="10">
    <source>
        <dbReference type="Ensembl" id="ENSCVAP00000012252.1"/>
    </source>
</evidence>
<dbReference type="InterPro" id="IPR001254">
    <property type="entry name" value="Trypsin_dom"/>
</dbReference>
<evidence type="ECO:0000259" key="9">
    <source>
        <dbReference type="PROSITE" id="PS50240"/>
    </source>
</evidence>